<feature type="compositionally biased region" description="Basic and acidic residues" evidence="1">
    <location>
        <begin position="896"/>
        <end position="907"/>
    </location>
</feature>
<accession>A0A5C3EEK0</accession>
<feature type="compositionally biased region" description="Low complexity" evidence="1">
    <location>
        <begin position="375"/>
        <end position="394"/>
    </location>
</feature>
<feature type="compositionally biased region" description="Polar residues" evidence="1">
    <location>
        <begin position="524"/>
        <end position="534"/>
    </location>
</feature>
<reference evidence="3 4" key="1">
    <citation type="submission" date="2018-03" db="EMBL/GenBank/DDBJ databases">
        <authorList>
            <person name="Guldener U."/>
        </authorList>
    </citation>
    <scope>NUCLEOTIDE SEQUENCE [LARGE SCALE GENOMIC DNA]</scope>
    <source>
        <strain evidence="3 4">NBRC100155</strain>
    </source>
</reference>
<evidence type="ECO:0000256" key="1">
    <source>
        <dbReference type="SAM" id="MobiDB-lite"/>
    </source>
</evidence>
<dbReference type="PROSITE" id="PS50172">
    <property type="entry name" value="BRCT"/>
    <property type="match status" value="1"/>
</dbReference>
<feature type="compositionally biased region" description="Low complexity" evidence="1">
    <location>
        <begin position="45"/>
        <end position="64"/>
    </location>
</feature>
<feature type="region of interest" description="Disordered" evidence="1">
    <location>
        <begin position="278"/>
        <end position="414"/>
    </location>
</feature>
<feature type="compositionally biased region" description="Low complexity" evidence="1">
    <location>
        <begin position="628"/>
        <end position="653"/>
    </location>
</feature>
<dbReference type="PANTHER" id="PTHR14625:SF3">
    <property type="entry name" value="MICROCEPHALIN"/>
    <property type="match status" value="1"/>
</dbReference>
<feature type="compositionally biased region" description="Polar residues" evidence="1">
    <location>
        <begin position="680"/>
        <end position="699"/>
    </location>
</feature>
<dbReference type="CDD" id="cd17716">
    <property type="entry name" value="BRCT_microcephalin_rpt1"/>
    <property type="match status" value="1"/>
</dbReference>
<dbReference type="OrthoDB" id="2384350at2759"/>
<gene>
    <name evidence="3" type="ORF">UTRI_04493_B</name>
</gene>
<dbReference type="AlphaFoldDB" id="A0A5C3EEK0"/>
<feature type="region of interest" description="Disordered" evidence="1">
    <location>
        <begin position="114"/>
        <end position="251"/>
    </location>
</feature>
<name>A0A5C3EEK0_9BASI</name>
<feature type="compositionally biased region" description="Basic and acidic residues" evidence="1">
    <location>
        <begin position="585"/>
        <end position="598"/>
    </location>
</feature>
<feature type="region of interest" description="Disordered" evidence="1">
    <location>
        <begin position="1"/>
        <end position="96"/>
    </location>
</feature>
<dbReference type="SUPFAM" id="SSF52113">
    <property type="entry name" value="BRCT domain"/>
    <property type="match status" value="1"/>
</dbReference>
<feature type="compositionally biased region" description="Basic and acidic residues" evidence="1">
    <location>
        <begin position="443"/>
        <end position="457"/>
    </location>
</feature>
<evidence type="ECO:0000259" key="2">
    <source>
        <dbReference type="PROSITE" id="PS50172"/>
    </source>
</evidence>
<proteinExistence type="predicted"/>
<feature type="compositionally biased region" description="Basic and acidic residues" evidence="1">
    <location>
        <begin position="352"/>
        <end position="374"/>
    </location>
</feature>
<feature type="compositionally biased region" description="Polar residues" evidence="1">
    <location>
        <begin position="219"/>
        <end position="232"/>
    </location>
</feature>
<sequence length="938" mass="99997">MSTTSPQKRRATTFRTSMLEQPMRQTRSMARVSDVVDFAELSSTSRLSEQRQSASSSQPQSSSPRKARASQAAQIESFDVDSPDVSMAPCMESPKKGRFDDFEFELENSIPEVPTRRRRIAAPRQASTSPCADVGLPRSQTSTTLKSNTTSNTLLVSRKENSPTARTEQTRAGASPVKPVATLPRASRLHGPTSTARTSSQAAAVPSQASASADHKVPMTTSTAPAKPSQHSTPDDIKPVGSSRDSSHRLLFGTSDVASAASVKRNPFHVDSAESNSLAALGEPRHSPVKRFQPKSEFIISSPDRPDRKPINLLELKPSPGKAQRGIFRHNSAHHDEDEDDGWDDSGSNTVDEIRLVKGPAPKKEAVTVAKRDQTPSSSDSAPSTSSFPSSTRQSESRAASTLDVKHTLSSETSDALASLEASLAKLKAKTSNPPSIASSKQKKQDSGDSTLKRELGTARLSSLPSSRTQIFRAKTSISGGDSSFSARSTADQSGDSSVFKRPSGRVSALAKSRESSSDLRSALNPSLASSKSMMSFGAPRLPGYSELGARPSKPVVAGSCTSSLDLSLDHSRSEEQAAQEEEEARVAEAKRQAELKAAKRKSMSSILSSGMPPPLQRKEAEVVRPASGSTSKSISGPSGSTATPTEASAAESGEAKKAAKAARRRSLFTSASEGDRSIGNLSTSLGISGNASASEGDTSTVKKARFLRGLTVLVDVRDQDGEDASACWVEMLKNAGAKVLVRFGERKLTHIVYKSGRPSTLHTYRALEDPKPHVVGISWVVACLDQGKKADETPYLVEVGKQAIFATKRRTSMGPKQAPPSATSIRELPKEMLKDVEVARRKFLAHAPAVPSPLRRRVSSRSILASRLAATSLHSQDDTSAEGDENPFSAAKGTHRNDGEKPHNEGDNGGDGEEALLESYRARVKCVLSSQRATVLA</sequence>
<dbReference type="Gene3D" id="3.40.50.10190">
    <property type="entry name" value="BRCT domain"/>
    <property type="match status" value="1"/>
</dbReference>
<protein>
    <recommendedName>
        <fullName evidence="2">BRCT domain-containing protein</fullName>
    </recommendedName>
</protein>
<feature type="compositionally biased region" description="Polar residues" evidence="1">
    <location>
        <begin position="13"/>
        <end position="28"/>
    </location>
</feature>
<keyword evidence="4" id="KW-1185">Reference proteome</keyword>
<organism evidence="3 4">
    <name type="scientific">Ustilago trichophora</name>
    <dbReference type="NCBI Taxonomy" id="86804"/>
    <lineage>
        <taxon>Eukaryota</taxon>
        <taxon>Fungi</taxon>
        <taxon>Dikarya</taxon>
        <taxon>Basidiomycota</taxon>
        <taxon>Ustilaginomycotina</taxon>
        <taxon>Ustilaginomycetes</taxon>
        <taxon>Ustilaginales</taxon>
        <taxon>Ustilaginaceae</taxon>
        <taxon>Ustilago</taxon>
    </lineage>
</organism>
<dbReference type="Proteomes" id="UP000324022">
    <property type="component" value="Unassembled WGS sequence"/>
</dbReference>
<dbReference type="EMBL" id="OOIN01000021">
    <property type="protein sequence ID" value="SPO28101.1"/>
    <property type="molecule type" value="Genomic_DNA"/>
</dbReference>
<feature type="compositionally biased region" description="Low complexity" evidence="1">
    <location>
        <begin position="193"/>
        <end position="212"/>
    </location>
</feature>
<dbReference type="PANTHER" id="PTHR14625">
    <property type="entry name" value="MICROCEPHALIN"/>
    <property type="match status" value="1"/>
</dbReference>
<evidence type="ECO:0000313" key="3">
    <source>
        <dbReference type="EMBL" id="SPO28101.1"/>
    </source>
</evidence>
<dbReference type="InterPro" id="IPR001357">
    <property type="entry name" value="BRCT_dom"/>
</dbReference>
<evidence type="ECO:0000313" key="4">
    <source>
        <dbReference type="Proteomes" id="UP000324022"/>
    </source>
</evidence>
<feature type="compositionally biased region" description="Polar residues" evidence="1">
    <location>
        <begin position="460"/>
        <end position="497"/>
    </location>
</feature>
<dbReference type="GO" id="GO:0000278">
    <property type="term" value="P:mitotic cell cycle"/>
    <property type="evidence" value="ECO:0007669"/>
    <property type="project" value="TreeGrafter"/>
</dbReference>
<dbReference type="InterPro" id="IPR036420">
    <property type="entry name" value="BRCT_dom_sf"/>
</dbReference>
<feature type="domain" description="BRCT" evidence="2">
    <location>
        <begin position="703"/>
        <end position="798"/>
    </location>
</feature>
<feature type="compositionally biased region" description="Low complexity" evidence="1">
    <location>
        <begin position="141"/>
        <end position="155"/>
    </location>
</feature>
<dbReference type="InterPro" id="IPR022047">
    <property type="entry name" value="Microcephalin-like"/>
</dbReference>
<feature type="region of interest" description="Disordered" evidence="1">
    <location>
        <begin position="426"/>
        <end position="699"/>
    </location>
</feature>
<feature type="region of interest" description="Disordered" evidence="1">
    <location>
        <begin position="872"/>
        <end position="917"/>
    </location>
</feature>
<feature type="compositionally biased region" description="Polar residues" evidence="1">
    <location>
        <begin position="162"/>
        <end position="172"/>
    </location>
</feature>